<evidence type="ECO:0000256" key="1">
    <source>
        <dbReference type="PIRSR" id="PIRSR015853-1"/>
    </source>
</evidence>
<feature type="binding site" evidence="2">
    <location>
        <position position="4"/>
    </location>
    <ligand>
        <name>Zn(2+)</name>
        <dbReference type="ChEBI" id="CHEBI:29105"/>
        <label>1</label>
    </ligand>
</feature>
<sequence>MDMEGISGVVHASETHPDGYDYTRARTTMTAEVNAVIDGVLEGEPGAEVWVADAHGSFRNLLPEELDRRALLVRGKPRPFGMLGGLDAETDAVLFVGYHGRAGSGPAVIAHTMNGIILDVRVAGLSLGEIGLNAAMAGHLGVPVVLLSGDDVACAEVRELVPETVTVEVKQALAQGAAVALHPQEARDRLRAAAAKAVARRDEVTPFRVQGPVDIEIDLGRAHTVDLAMLVPGVTRVGGGRTIAYSAADFAEAYRLGLLIAQLGNITPA</sequence>
<feature type="binding site" evidence="2">
    <location>
        <position position="99"/>
    </location>
    <ligand>
        <name>Zn(2+)</name>
        <dbReference type="ChEBI" id="CHEBI:29105"/>
        <label>2</label>
    </ligand>
</feature>
<dbReference type="InterPro" id="IPR007035">
    <property type="entry name" value="Peptidase_M55"/>
</dbReference>
<dbReference type="Gene3D" id="3.40.50.10780">
    <property type="entry name" value="Dipeptide transport protein"/>
    <property type="match status" value="1"/>
</dbReference>
<dbReference type="HOGENOM" id="CLU_086038_1_0_11"/>
<keyword evidence="2" id="KW-0479">Metal-binding</keyword>
<feature type="binding site" evidence="2">
    <location>
        <position position="55"/>
    </location>
    <ligand>
        <name>Zn(2+)</name>
        <dbReference type="ChEBI" id="CHEBI:29105"/>
        <label>2</label>
    </ligand>
</feature>
<keyword evidence="4" id="KW-1185">Reference proteome</keyword>
<name>A0A0F7FWQ7_9ACTN</name>
<dbReference type="InterPro" id="IPR036177">
    <property type="entry name" value="Peptidase_M55_sf"/>
</dbReference>
<keyword evidence="2" id="KW-0862">Zinc</keyword>
<dbReference type="GO" id="GO:0046872">
    <property type="term" value="F:metal ion binding"/>
    <property type="evidence" value="ECO:0007669"/>
    <property type="project" value="UniProtKB-KW"/>
</dbReference>
<feature type="binding site" evidence="2">
    <location>
        <position position="2"/>
    </location>
    <ligand>
        <name>Zn(2+)</name>
        <dbReference type="ChEBI" id="CHEBI:29105"/>
        <label>2</label>
    </ligand>
</feature>
<dbReference type="Proteomes" id="UP000034034">
    <property type="component" value="Chromosome"/>
</dbReference>
<evidence type="ECO:0000313" key="3">
    <source>
        <dbReference type="EMBL" id="AKG44817.1"/>
    </source>
</evidence>
<feature type="binding site" evidence="2">
    <location>
        <position position="129"/>
    </location>
    <ligand>
        <name>Zn(2+)</name>
        <dbReference type="ChEBI" id="CHEBI:29105"/>
        <label>2</label>
    </ligand>
</feature>
<feature type="active site" description="Nucleophile" evidence="1">
    <location>
        <position position="111"/>
    </location>
</feature>
<dbReference type="Pfam" id="PF04951">
    <property type="entry name" value="Peptidase_M55"/>
    <property type="match status" value="1"/>
</dbReference>
<organism evidence="3 4">
    <name type="scientific">Streptomyces xiamenensis</name>
    <dbReference type="NCBI Taxonomy" id="408015"/>
    <lineage>
        <taxon>Bacteria</taxon>
        <taxon>Bacillati</taxon>
        <taxon>Actinomycetota</taxon>
        <taxon>Actinomycetes</taxon>
        <taxon>Kitasatosporales</taxon>
        <taxon>Streptomycetaceae</taxon>
        <taxon>Streptomyces</taxon>
    </lineage>
</organism>
<dbReference type="EMBL" id="CP009922">
    <property type="protein sequence ID" value="AKG44817.1"/>
    <property type="molecule type" value="Genomic_DNA"/>
</dbReference>
<dbReference type="GO" id="GO:0004177">
    <property type="term" value="F:aminopeptidase activity"/>
    <property type="evidence" value="ECO:0007669"/>
    <property type="project" value="UniProtKB-KW"/>
</dbReference>
<evidence type="ECO:0000313" key="4">
    <source>
        <dbReference type="Proteomes" id="UP000034034"/>
    </source>
</evidence>
<dbReference type="STRING" id="408015.SXIM_34330"/>
<reference evidence="3" key="1">
    <citation type="submission" date="2019-08" db="EMBL/GenBank/DDBJ databases">
        <title>Complete genome sequence of a mangrove-derived Streptomyces xiamenensis.</title>
        <authorList>
            <person name="Xu J."/>
        </authorList>
    </citation>
    <scope>NUCLEOTIDE SEQUENCE</scope>
    <source>
        <strain evidence="3">318</strain>
    </source>
</reference>
<dbReference type="SUPFAM" id="SSF63992">
    <property type="entry name" value="Dipeptide transport protein"/>
    <property type="match status" value="1"/>
</dbReference>
<dbReference type="CDD" id="cd08663">
    <property type="entry name" value="DAP_dppA_1"/>
    <property type="match status" value="1"/>
</dbReference>
<dbReference type="PIRSF" id="PIRSF015853">
    <property type="entry name" value="Pep_DppA"/>
    <property type="match status" value="1"/>
</dbReference>
<dbReference type="Gene3D" id="3.30.1360.130">
    <property type="entry name" value="Dipeptide transport protein"/>
    <property type="match status" value="1"/>
</dbReference>
<dbReference type="AlphaFoldDB" id="A0A0F7FWQ7"/>
<protein>
    <submittedName>
        <fullName evidence="3">Peptidase M55 D-aminopeptidase</fullName>
    </submittedName>
</protein>
<feature type="binding site" evidence="2">
    <location>
        <position position="2"/>
    </location>
    <ligand>
        <name>Zn(2+)</name>
        <dbReference type="ChEBI" id="CHEBI:29105"/>
        <label>1</label>
    </ligand>
</feature>
<dbReference type="PATRIC" id="fig|408015.6.peg.3476"/>
<accession>A0A0F7FWQ7</accession>
<evidence type="ECO:0000256" key="2">
    <source>
        <dbReference type="PIRSR" id="PIRSR015853-2"/>
    </source>
</evidence>
<dbReference type="InterPro" id="IPR027476">
    <property type="entry name" value="DppA_N"/>
</dbReference>
<gene>
    <name evidence="3" type="ORF">SXIM_34330</name>
</gene>
<dbReference type="KEGG" id="sxi:SXIM_34330"/>
<proteinExistence type="predicted"/>